<evidence type="ECO:0000259" key="2">
    <source>
        <dbReference type="Pfam" id="PF06742"/>
    </source>
</evidence>
<dbReference type="PANTHER" id="PTHR36509">
    <property type="entry name" value="BLL3101 PROTEIN"/>
    <property type="match status" value="1"/>
</dbReference>
<reference evidence="4 5" key="1">
    <citation type="submission" date="2019-12" db="EMBL/GenBank/DDBJ databases">
        <title>Rhizobium genotypes associated with high levels of biological nitrogen fixation by grain legumes in a temperate-maritime cropping system.</title>
        <authorList>
            <person name="Maluk M."/>
            <person name="Francesc Ferrando Molina F."/>
            <person name="Lopez Del Egido L."/>
            <person name="Lafos M."/>
            <person name="Langarica-Fuentes A."/>
            <person name="Gebre Yohannes G."/>
            <person name="Young M.W."/>
            <person name="Martin P."/>
            <person name="Gantlett R."/>
            <person name="Kenicer G."/>
            <person name="Hawes C."/>
            <person name="Begg G.S."/>
            <person name="Quilliam R.S."/>
            <person name="Squire G.R."/>
            <person name="Poole P.S."/>
            <person name="Young P.W."/>
            <person name="Iannetta P.M."/>
            <person name="James E.K."/>
        </authorList>
    </citation>
    <scope>NUCLEOTIDE SEQUENCE [LARGE SCALE GENOMIC DNA]</scope>
    <source>
        <strain evidence="4 5">JHI2449</strain>
    </source>
</reference>
<evidence type="ECO:0000259" key="3">
    <source>
        <dbReference type="Pfam" id="PF06863"/>
    </source>
</evidence>
<dbReference type="Gene3D" id="1.10.3360.10">
    <property type="entry name" value="VPA0735-like domain"/>
    <property type="match status" value="1"/>
</dbReference>
<dbReference type="EMBL" id="WUEP01000002">
    <property type="protein sequence ID" value="NEH90261.1"/>
    <property type="molecule type" value="Genomic_DNA"/>
</dbReference>
<dbReference type="SUPFAM" id="SSF160935">
    <property type="entry name" value="VPA0735-like"/>
    <property type="match status" value="1"/>
</dbReference>
<evidence type="ECO:0000313" key="4">
    <source>
        <dbReference type="EMBL" id="NEH90261.1"/>
    </source>
</evidence>
<dbReference type="Proteomes" id="UP000468864">
    <property type="component" value="Unassembled WGS sequence"/>
</dbReference>
<comment type="caution">
    <text evidence="4">The sequence shown here is derived from an EMBL/GenBank/DDBJ whole genome shotgun (WGS) entry which is preliminary data.</text>
</comment>
<feature type="domain" description="DUF1214" evidence="2">
    <location>
        <begin position="349"/>
        <end position="458"/>
    </location>
</feature>
<dbReference type="Pfam" id="PF06742">
    <property type="entry name" value="DUF1214"/>
    <property type="match status" value="1"/>
</dbReference>
<dbReference type="InterPro" id="IPR037049">
    <property type="entry name" value="DUF1214_C_sf"/>
</dbReference>
<feature type="chain" id="PRO_5026706376" evidence="1">
    <location>
        <begin position="27"/>
        <end position="478"/>
    </location>
</feature>
<accession>A0A6N9ZAQ0</accession>
<dbReference type="InterPro" id="IPR010621">
    <property type="entry name" value="DUF1214"/>
</dbReference>
<dbReference type="Pfam" id="PF06863">
    <property type="entry name" value="DUF1254"/>
    <property type="match status" value="1"/>
</dbReference>
<keyword evidence="1" id="KW-0732">Signal</keyword>
<dbReference type="Gene3D" id="2.60.120.600">
    <property type="entry name" value="Domain of unknown function DUF1214, C-terminal domain"/>
    <property type="match status" value="1"/>
</dbReference>
<feature type="signal peptide" evidence="1">
    <location>
        <begin position="1"/>
        <end position="26"/>
    </location>
</feature>
<dbReference type="RefSeq" id="WP_163874484.1">
    <property type="nucleotide sequence ID" value="NZ_WUEP01000002.1"/>
</dbReference>
<dbReference type="InterPro" id="IPR037050">
    <property type="entry name" value="DUF1254_sf"/>
</dbReference>
<sequence>MNITRRTVSIAGLLAATSLGSTAANAEGLISDLTEGSDEFALAVEAYTFGYPLVTMEMTRRVITNVAEPKGTRAPMGHLIKLREYPNSSFRDVTAPNADTLYTSAFFDVGKEPWVISIPDLNDRYALFPMLDGWTTVFDVPGKRTTGAGAQTFAVTGPGWEGTLPEGVKQYKSPTSIVWLIGRIYCTGTPEDYAAVHKIQDEVKLYPLSAYGKDWTPSEGTVDPSIDMKTAVRDQVNKMDAVEYFTLLAELLKANPPAEADAQMVEKLAQIGIVPGQDFDKTKFDPAFAKRVPQIAFARIMLHFKFSDGDVKDINGWGFTTKTGIYGTDYIQRALLTAIGLGANRPQDAIYPTSLKSASGLIKRKYDGSEKYVVTFKKGLTPPVSGFWSLTMYDENYFFVDNPINRYSISARQPLKANADGSIDLLIQNEDPGADKHSNWLPAPKGKFILMMRLYWPNESNPSIIDGSWTIPPATRVS</sequence>
<evidence type="ECO:0000256" key="1">
    <source>
        <dbReference type="SAM" id="SignalP"/>
    </source>
</evidence>
<gene>
    <name evidence="4" type="ORF">GR206_04275</name>
</gene>
<dbReference type="Gene3D" id="2.60.40.1610">
    <property type="entry name" value="Domain of unknown function DUF1254"/>
    <property type="match status" value="1"/>
</dbReference>
<dbReference type="InterPro" id="IPR010679">
    <property type="entry name" value="DUF1254"/>
</dbReference>
<organism evidence="4 5">
    <name type="scientific">Rhizobium laguerreae</name>
    <dbReference type="NCBI Taxonomy" id="1076926"/>
    <lineage>
        <taxon>Bacteria</taxon>
        <taxon>Pseudomonadati</taxon>
        <taxon>Pseudomonadota</taxon>
        <taxon>Alphaproteobacteria</taxon>
        <taxon>Hyphomicrobiales</taxon>
        <taxon>Rhizobiaceae</taxon>
        <taxon>Rhizobium/Agrobacterium group</taxon>
        <taxon>Rhizobium</taxon>
    </lineage>
</organism>
<dbReference type="AlphaFoldDB" id="A0A6N9ZAQ0"/>
<evidence type="ECO:0000313" key="5">
    <source>
        <dbReference type="Proteomes" id="UP000468864"/>
    </source>
</evidence>
<proteinExistence type="predicted"/>
<protein>
    <submittedName>
        <fullName evidence="4">DUF1254 domain-containing protein</fullName>
    </submittedName>
</protein>
<dbReference type="PANTHER" id="PTHR36509:SF2">
    <property type="entry name" value="BLL3101 PROTEIN"/>
    <property type="match status" value="1"/>
</dbReference>
<name>A0A6N9ZAQ0_9HYPH</name>
<feature type="domain" description="DUF1254" evidence="3">
    <location>
        <begin position="78"/>
        <end position="207"/>
    </location>
</feature>